<reference evidence="2" key="1">
    <citation type="submission" date="2023-07" db="EMBL/GenBank/DDBJ databases">
        <authorList>
            <person name="Kim M.K."/>
        </authorList>
    </citation>
    <scope>NUCLEOTIDE SEQUENCE</scope>
    <source>
        <strain evidence="2">ASUV-10-1</strain>
    </source>
</reference>
<feature type="compositionally biased region" description="Basic and acidic residues" evidence="1">
    <location>
        <begin position="37"/>
        <end position="49"/>
    </location>
</feature>
<dbReference type="RefSeq" id="WP_305008127.1">
    <property type="nucleotide sequence ID" value="NZ_JAUQSY010000013.1"/>
</dbReference>
<gene>
    <name evidence="2" type="ORF">Q5H93_18515</name>
</gene>
<name>A0ABT9BG27_9BACT</name>
<evidence type="ECO:0000256" key="1">
    <source>
        <dbReference type="SAM" id="MobiDB-lite"/>
    </source>
</evidence>
<accession>A0ABT9BG27</accession>
<comment type="caution">
    <text evidence="2">The sequence shown here is derived from an EMBL/GenBank/DDBJ whole genome shotgun (WGS) entry which is preliminary data.</text>
</comment>
<dbReference type="Proteomes" id="UP001176429">
    <property type="component" value="Unassembled WGS sequence"/>
</dbReference>
<keyword evidence="3" id="KW-1185">Reference proteome</keyword>
<proteinExistence type="predicted"/>
<feature type="region of interest" description="Disordered" evidence="1">
    <location>
        <begin position="37"/>
        <end position="60"/>
    </location>
</feature>
<sequence>MKTLLGILILAGLAASCQHHSPPTKTVADAPLVKTARPEAARQTADRPEPSGQAEEVKSLQNPDFSSLLQTVHSDEADYDNHAQNGFFGPTHYRIEMAMTRVWRDTANPALYHLQGLSRYKKIITPFVGEFTVGQTVEQPLYTAKEIAAQREQGIELRNESALYTTIGSFELREDSTHRGAGVFRGKLAIDWKRGDYGRLETDWRKVNSGSHGGGVWYDGTWTNNKTQQTYPVQWVENFSYVAEQVLPEFNIGEREMVINPKYVKLGWPEFWENEEWWADSPKASLNL</sequence>
<evidence type="ECO:0000313" key="2">
    <source>
        <dbReference type="EMBL" id="MDO7876745.1"/>
    </source>
</evidence>
<organism evidence="2 3">
    <name type="scientific">Hymenobacter aranciens</name>
    <dbReference type="NCBI Taxonomy" id="3063996"/>
    <lineage>
        <taxon>Bacteria</taxon>
        <taxon>Pseudomonadati</taxon>
        <taxon>Bacteroidota</taxon>
        <taxon>Cytophagia</taxon>
        <taxon>Cytophagales</taxon>
        <taxon>Hymenobacteraceae</taxon>
        <taxon>Hymenobacter</taxon>
    </lineage>
</organism>
<dbReference type="EMBL" id="JAUQSY010000013">
    <property type="protein sequence ID" value="MDO7876745.1"/>
    <property type="molecule type" value="Genomic_DNA"/>
</dbReference>
<protein>
    <submittedName>
        <fullName evidence="2">Uncharacterized protein</fullName>
    </submittedName>
</protein>
<evidence type="ECO:0000313" key="3">
    <source>
        <dbReference type="Proteomes" id="UP001176429"/>
    </source>
</evidence>
<dbReference type="PROSITE" id="PS51257">
    <property type="entry name" value="PROKAR_LIPOPROTEIN"/>
    <property type="match status" value="1"/>
</dbReference>